<dbReference type="AlphaFoldDB" id="A0AAN8FBN8"/>
<reference evidence="1 2" key="1">
    <citation type="submission" date="2019-10" db="EMBL/GenBank/DDBJ databases">
        <title>Assembly and Annotation for the nematode Trichostrongylus colubriformis.</title>
        <authorList>
            <person name="Martin J."/>
        </authorList>
    </citation>
    <scope>NUCLEOTIDE SEQUENCE [LARGE SCALE GENOMIC DNA]</scope>
    <source>
        <strain evidence="1">G859</strain>
        <tissue evidence="1">Whole worm</tissue>
    </source>
</reference>
<evidence type="ECO:0000313" key="1">
    <source>
        <dbReference type="EMBL" id="KAK5975772.1"/>
    </source>
</evidence>
<gene>
    <name evidence="1" type="ORF">GCK32_005200</name>
</gene>
<dbReference type="EMBL" id="WIXE01012625">
    <property type="protein sequence ID" value="KAK5975772.1"/>
    <property type="molecule type" value="Genomic_DNA"/>
</dbReference>
<organism evidence="1 2">
    <name type="scientific">Trichostrongylus colubriformis</name>
    <name type="common">Black scour worm</name>
    <dbReference type="NCBI Taxonomy" id="6319"/>
    <lineage>
        <taxon>Eukaryota</taxon>
        <taxon>Metazoa</taxon>
        <taxon>Ecdysozoa</taxon>
        <taxon>Nematoda</taxon>
        <taxon>Chromadorea</taxon>
        <taxon>Rhabditida</taxon>
        <taxon>Rhabditina</taxon>
        <taxon>Rhabditomorpha</taxon>
        <taxon>Strongyloidea</taxon>
        <taxon>Trichostrongylidae</taxon>
        <taxon>Trichostrongylus</taxon>
    </lineage>
</organism>
<comment type="caution">
    <text evidence="1">The sequence shown here is derived from an EMBL/GenBank/DDBJ whole genome shotgun (WGS) entry which is preliminary data.</text>
</comment>
<dbReference type="Proteomes" id="UP001331761">
    <property type="component" value="Unassembled WGS sequence"/>
</dbReference>
<name>A0AAN8FBN8_TRICO</name>
<sequence length="207" mass="21942">MRTNNSHSVGTKLDDYDDSNGNNVTYVAAGTAPVSTFRGSACGASSSTHSTAVPIATYATPTLPQGPAAHTLSTYQAALNIPIEQCDLHHFDQEVSMLGSATDDLSSPSSQLMFNRRVSDLQTYAARLAHPQHSSAYFSPAMENERTLALLNAISAYQQQCLSQRQTGGLGRYVSELDCAEEDGVDLSATLQQQPTNTAQLAGVLGA</sequence>
<protein>
    <submittedName>
        <fullName evidence="1">Uncharacterized protein</fullName>
    </submittedName>
</protein>
<keyword evidence="2" id="KW-1185">Reference proteome</keyword>
<accession>A0AAN8FBN8</accession>
<proteinExistence type="predicted"/>
<evidence type="ECO:0000313" key="2">
    <source>
        <dbReference type="Proteomes" id="UP001331761"/>
    </source>
</evidence>